<gene>
    <name evidence="2" type="ORF">G5A70_00195</name>
</gene>
<organism evidence="2 3">
    <name type="scientific">Blautia hansenii</name>
    <name type="common">Ruminococcus hansenii</name>
    <dbReference type="NCBI Taxonomy" id="1322"/>
    <lineage>
        <taxon>Bacteria</taxon>
        <taxon>Bacillati</taxon>
        <taxon>Bacillota</taxon>
        <taxon>Clostridia</taxon>
        <taxon>Lachnospirales</taxon>
        <taxon>Lachnospiraceae</taxon>
        <taxon>Blautia</taxon>
    </lineage>
</organism>
<feature type="transmembrane region" description="Helical" evidence="1">
    <location>
        <begin position="20"/>
        <end position="38"/>
    </location>
</feature>
<evidence type="ECO:0000313" key="2">
    <source>
        <dbReference type="EMBL" id="NSJ84632.1"/>
    </source>
</evidence>
<feature type="transmembrane region" description="Helical" evidence="1">
    <location>
        <begin position="99"/>
        <end position="124"/>
    </location>
</feature>
<dbReference type="EMBL" id="JAAITA010000001">
    <property type="protein sequence ID" value="NSJ84632.1"/>
    <property type="molecule type" value="Genomic_DNA"/>
</dbReference>
<keyword evidence="1" id="KW-0812">Transmembrane</keyword>
<evidence type="ECO:0000256" key="1">
    <source>
        <dbReference type="SAM" id="Phobius"/>
    </source>
</evidence>
<feature type="transmembrane region" description="Helical" evidence="1">
    <location>
        <begin position="227"/>
        <end position="249"/>
    </location>
</feature>
<comment type="caution">
    <text evidence="2">The sequence shown here is derived from an EMBL/GenBank/DDBJ whole genome shotgun (WGS) entry which is preliminary data.</text>
</comment>
<feature type="transmembrane region" description="Helical" evidence="1">
    <location>
        <begin position="196"/>
        <end position="215"/>
    </location>
</feature>
<protein>
    <submittedName>
        <fullName evidence="2">ABC transporter permease subunit</fullName>
    </submittedName>
</protein>
<dbReference type="Proteomes" id="UP000822142">
    <property type="component" value="Unassembled WGS sequence"/>
</dbReference>
<feature type="transmembrane region" description="Helical" evidence="1">
    <location>
        <begin position="161"/>
        <end position="184"/>
    </location>
</feature>
<keyword evidence="1" id="KW-0472">Membrane</keyword>
<keyword evidence="3" id="KW-1185">Reference proteome</keyword>
<sequence>MTYIQLVKTELTKLRRSHIFWILLAPVILLWIPSFLNADINFEATGISPENNFFIQSYLGFTWFMFPASLVVCTVLLTQSERTNKGLQKMLSLPVNPQLFCLAKFTILLLLAAFQLLLMGAAYFPTAMIVSHMQNYSMVLPVSLVLKESCLLYLSAIPMAALYWMLAVCIHTPVFSIGAGLASIVPSMLLINTKVWFAYPVSYPIYTLMILRGTMENSFRSFVMDPIPWIPVSIGMTLVFLAVSCITFGRYERR</sequence>
<accession>A0ABX2I2J8</accession>
<proteinExistence type="predicted"/>
<dbReference type="Pfam" id="PF12730">
    <property type="entry name" value="ABC2_membrane_4"/>
    <property type="match status" value="1"/>
</dbReference>
<keyword evidence="1" id="KW-1133">Transmembrane helix</keyword>
<dbReference type="CDD" id="cd21809">
    <property type="entry name" value="ABC-2_lan_permease-like"/>
    <property type="match status" value="1"/>
</dbReference>
<feature type="transmembrane region" description="Helical" evidence="1">
    <location>
        <begin position="58"/>
        <end position="78"/>
    </location>
</feature>
<evidence type="ECO:0000313" key="3">
    <source>
        <dbReference type="Proteomes" id="UP000822142"/>
    </source>
</evidence>
<reference evidence="2 3" key="1">
    <citation type="journal article" date="2020" name="Cell Host Microbe">
        <title>Functional and Genomic Variation between Human-Derived Isolates of Lachnospiraceae Reveals Inter- and Intra-Species Diversity.</title>
        <authorList>
            <person name="Sorbara M.T."/>
            <person name="Littmann E.R."/>
            <person name="Fontana E."/>
            <person name="Moody T.U."/>
            <person name="Kohout C.E."/>
            <person name="Gjonbalaj M."/>
            <person name="Eaton V."/>
            <person name="Seok R."/>
            <person name="Leiner I.M."/>
            <person name="Pamer E.G."/>
        </authorList>
    </citation>
    <scope>NUCLEOTIDE SEQUENCE [LARGE SCALE GENOMIC DNA]</scope>
    <source>
        <strain evidence="2 3">MSK.15.26</strain>
    </source>
</reference>
<name>A0ABX2I2J8_BLAHA</name>
<dbReference type="RefSeq" id="WP_173747114.1">
    <property type="nucleotide sequence ID" value="NZ_JAAITA010000001.1"/>
</dbReference>